<dbReference type="KEGG" id="pyg:AWM70_15730"/>
<evidence type="ECO:0000256" key="1">
    <source>
        <dbReference type="SAM" id="Phobius"/>
    </source>
</evidence>
<dbReference type="OrthoDB" id="2666190at2"/>
<gene>
    <name evidence="2" type="ORF">AWM70_15730</name>
</gene>
<evidence type="ECO:0000313" key="2">
    <source>
        <dbReference type="EMBL" id="ANS75858.1"/>
    </source>
</evidence>
<sequence length="165" mass="19335">MDTRSLKQPKTYAITHFWGVKPIFTSLFLMVILGFSMYQEVQAHLRHPGRQGYFIFIGLFAVCFTAALIQLVVSILRYFKRGQLTIGDEYLVVDGLKLYPEQIHCIMVDEYFLPSIAVKPRGKRITPGRLVFRFTEAHVQSLDELDDWAKNQGIRIINKRFFRWM</sequence>
<organism evidence="2 3">
    <name type="scientific">Paenibacillus yonginensis</name>
    <dbReference type="NCBI Taxonomy" id="1462996"/>
    <lineage>
        <taxon>Bacteria</taxon>
        <taxon>Bacillati</taxon>
        <taxon>Bacillota</taxon>
        <taxon>Bacilli</taxon>
        <taxon>Bacillales</taxon>
        <taxon>Paenibacillaceae</taxon>
        <taxon>Paenibacillus</taxon>
    </lineage>
</organism>
<feature type="transmembrane region" description="Helical" evidence="1">
    <location>
        <begin position="53"/>
        <end position="76"/>
    </location>
</feature>
<protein>
    <recommendedName>
        <fullName evidence="4">DUF304 domain-containing protein</fullName>
    </recommendedName>
</protein>
<dbReference type="EMBL" id="CP014167">
    <property type="protein sequence ID" value="ANS75858.1"/>
    <property type="molecule type" value="Genomic_DNA"/>
</dbReference>
<keyword evidence="1" id="KW-0812">Transmembrane</keyword>
<name>A0A1B1N351_9BACL</name>
<keyword evidence="1" id="KW-0472">Membrane</keyword>
<dbReference type="STRING" id="1462996.AWM70_15730"/>
<dbReference type="AlphaFoldDB" id="A0A1B1N351"/>
<accession>A0A1B1N351</accession>
<keyword evidence="3" id="KW-1185">Reference proteome</keyword>
<proteinExistence type="predicted"/>
<evidence type="ECO:0000313" key="3">
    <source>
        <dbReference type="Proteomes" id="UP000092573"/>
    </source>
</evidence>
<evidence type="ECO:0008006" key="4">
    <source>
        <dbReference type="Google" id="ProtNLM"/>
    </source>
</evidence>
<dbReference type="Proteomes" id="UP000092573">
    <property type="component" value="Chromosome"/>
</dbReference>
<dbReference type="RefSeq" id="WP_068697972.1">
    <property type="nucleotide sequence ID" value="NZ_CP014167.1"/>
</dbReference>
<feature type="transmembrane region" description="Helical" evidence="1">
    <location>
        <begin position="12"/>
        <end position="33"/>
    </location>
</feature>
<keyword evidence="1" id="KW-1133">Transmembrane helix</keyword>
<reference evidence="2 3" key="1">
    <citation type="submission" date="2016-01" db="EMBL/GenBank/DDBJ databases">
        <title>Complete Genome Sequence of Paenibacillus yonginensis DCY84, a novel Plant Growth-Promoting Bacteria with Elicitation of Induced Systemic Resistance.</title>
        <authorList>
            <person name="Kim Y.J."/>
            <person name="Yang D.C."/>
            <person name="Sukweenadhi J."/>
        </authorList>
    </citation>
    <scope>NUCLEOTIDE SEQUENCE [LARGE SCALE GENOMIC DNA]</scope>
    <source>
        <strain evidence="2 3">DCY84</strain>
    </source>
</reference>